<keyword evidence="2" id="KW-1185">Reference proteome</keyword>
<organism evidence="1 2">
    <name type="scientific">Platanthera guangdongensis</name>
    <dbReference type="NCBI Taxonomy" id="2320717"/>
    <lineage>
        <taxon>Eukaryota</taxon>
        <taxon>Viridiplantae</taxon>
        <taxon>Streptophyta</taxon>
        <taxon>Embryophyta</taxon>
        <taxon>Tracheophyta</taxon>
        <taxon>Spermatophyta</taxon>
        <taxon>Magnoliopsida</taxon>
        <taxon>Liliopsida</taxon>
        <taxon>Asparagales</taxon>
        <taxon>Orchidaceae</taxon>
        <taxon>Orchidoideae</taxon>
        <taxon>Orchideae</taxon>
        <taxon>Orchidinae</taxon>
        <taxon>Platanthera</taxon>
    </lineage>
</organism>
<evidence type="ECO:0000313" key="2">
    <source>
        <dbReference type="Proteomes" id="UP001412067"/>
    </source>
</evidence>
<gene>
    <name evidence="1" type="ORF">KSP40_PGU000850</name>
</gene>
<reference evidence="1 2" key="1">
    <citation type="journal article" date="2022" name="Nat. Plants">
        <title>Genomes of leafy and leafless Platanthera orchids illuminate the evolution of mycoheterotrophy.</title>
        <authorList>
            <person name="Li M.H."/>
            <person name="Liu K.W."/>
            <person name="Li Z."/>
            <person name="Lu H.C."/>
            <person name="Ye Q.L."/>
            <person name="Zhang D."/>
            <person name="Wang J.Y."/>
            <person name="Li Y.F."/>
            <person name="Zhong Z.M."/>
            <person name="Liu X."/>
            <person name="Yu X."/>
            <person name="Liu D.K."/>
            <person name="Tu X.D."/>
            <person name="Liu B."/>
            <person name="Hao Y."/>
            <person name="Liao X.Y."/>
            <person name="Jiang Y.T."/>
            <person name="Sun W.H."/>
            <person name="Chen J."/>
            <person name="Chen Y.Q."/>
            <person name="Ai Y."/>
            <person name="Zhai J.W."/>
            <person name="Wu S.S."/>
            <person name="Zhou Z."/>
            <person name="Hsiao Y.Y."/>
            <person name="Wu W.L."/>
            <person name="Chen Y.Y."/>
            <person name="Lin Y.F."/>
            <person name="Hsu J.L."/>
            <person name="Li C.Y."/>
            <person name="Wang Z.W."/>
            <person name="Zhao X."/>
            <person name="Zhong W.Y."/>
            <person name="Ma X.K."/>
            <person name="Ma L."/>
            <person name="Huang J."/>
            <person name="Chen G.Z."/>
            <person name="Huang M.Z."/>
            <person name="Huang L."/>
            <person name="Peng D.H."/>
            <person name="Luo Y.B."/>
            <person name="Zou S.Q."/>
            <person name="Chen S.P."/>
            <person name="Lan S."/>
            <person name="Tsai W.C."/>
            <person name="Van de Peer Y."/>
            <person name="Liu Z.J."/>
        </authorList>
    </citation>
    <scope>NUCLEOTIDE SEQUENCE [LARGE SCALE GENOMIC DNA]</scope>
    <source>
        <strain evidence="1">Lor288</strain>
    </source>
</reference>
<accession>A0ABR2M9Z2</accession>
<dbReference type="Proteomes" id="UP001412067">
    <property type="component" value="Unassembled WGS sequence"/>
</dbReference>
<comment type="caution">
    <text evidence="1">The sequence shown here is derived from an EMBL/GenBank/DDBJ whole genome shotgun (WGS) entry which is preliminary data.</text>
</comment>
<sequence length="211" mass="22977">MFMTATTVPNGALNDESRISEPRASLVICPVPLWELLSSISQLIKQGISATLKALFGNSLKLSRLLIKMSSLDSLYVKALDIFETGGTLGVSKDSLDSLPLLKIASENIVGCFRETMACSVSLQDAKLSTLSSYVFDIAKLQADLDFITEENEILLKNRTTYQLNSSCFKIMNEEDFSPASDAVAGDGVNAKVKICMKRKSSWGCSGETKR</sequence>
<proteinExistence type="predicted"/>
<name>A0ABR2M9Z2_9ASPA</name>
<evidence type="ECO:0000313" key="1">
    <source>
        <dbReference type="EMBL" id="KAK8960843.1"/>
    </source>
</evidence>
<protein>
    <submittedName>
        <fullName evidence="1">Uncharacterized protein</fullName>
    </submittedName>
</protein>
<dbReference type="EMBL" id="JBBWWR010000010">
    <property type="protein sequence ID" value="KAK8960843.1"/>
    <property type="molecule type" value="Genomic_DNA"/>
</dbReference>